<dbReference type="Pfam" id="PF10342">
    <property type="entry name" value="Kre9_KNH"/>
    <property type="match status" value="1"/>
</dbReference>
<name>A0A3N4K9G5_9PEZI</name>
<keyword evidence="1 2" id="KW-0732">Signal</keyword>
<dbReference type="PANTHER" id="PTHR40633">
    <property type="entry name" value="MATRIX PROTEIN, PUTATIVE (AFU_ORTHOLOGUE AFUA_8G05410)-RELATED"/>
    <property type="match status" value="1"/>
</dbReference>
<reference evidence="4 5" key="1">
    <citation type="journal article" date="2018" name="Nat. Ecol. Evol.">
        <title>Pezizomycetes genomes reveal the molecular basis of ectomycorrhizal truffle lifestyle.</title>
        <authorList>
            <person name="Murat C."/>
            <person name="Payen T."/>
            <person name="Noel B."/>
            <person name="Kuo A."/>
            <person name="Morin E."/>
            <person name="Chen J."/>
            <person name="Kohler A."/>
            <person name="Krizsan K."/>
            <person name="Balestrini R."/>
            <person name="Da Silva C."/>
            <person name="Montanini B."/>
            <person name="Hainaut M."/>
            <person name="Levati E."/>
            <person name="Barry K.W."/>
            <person name="Belfiori B."/>
            <person name="Cichocki N."/>
            <person name="Clum A."/>
            <person name="Dockter R.B."/>
            <person name="Fauchery L."/>
            <person name="Guy J."/>
            <person name="Iotti M."/>
            <person name="Le Tacon F."/>
            <person name="Lindquist E.A."/>
            <person name="Lipzen A."/>
            <person name="Malagnac F."/>
            <person name="Mello A."/>
            <person name="Molinier V."/>
            <person name="Miyauchi S."/>
            <person name="Poulain J."/>
            <person name="Riccioni C."/>
            <person name="Rubini A."/>
            <person name="Sitrit Y."/>
            <person name="Splivallo R."/>
            <person name="Traeger S."/>
            <person name="Wang M."/>
            <person name="Zifcakova L."/>
            <person name="Wipf D."/>
            <person name="Zambonelli A."/>
            <person name="Paolocci F."/>
            <person name="Nowrousian M."/>
            <person name="Ottonello S."/>
            <person name="Baldrian P."/>
            <person name="Spatafora J.W."/>
            <person name="Henrissat B."/>
            <person name="Nagy L.G."/>
            <person name="Aury J.M."/>
            <person name="Wincker P."/>
            <person name="Grigoriev I.V."/>
            <person name="Bonfante P."/>
            <person name="Martin F.M."/>
        </authorList>
    </citation>
    <scope>NUCLEOTIDE SEQUENCE [LARGE SCALE GENOMIC DNA]</scope>
    <source>
        <strain evidence="4 5">CCBAS932</strain>
    </source>
</reference>
<sequence length="277" mass="27705">MQFSIIATFSGLIALAAAYTTPVGAEPQGNPISAPGLNQQVPIGSPFTITWTPTSAPNTVTLVLMRGPSTNVVPLSVIVEKIPNTGTYSWTPASGLEVDTTHYGIQLIDDVTGFYQYTTQFGIAADPNAVTSSSVPATTSTTAVSSSTAPTTTSSTTAVVSSSSTTVSSSLTVKPMDTVVYSTVIATVTSCPASVSNCPGKTVAPVSSVPTSAVIATSWANSTMATATGTKNATAVASTGFAVSTTASPSQFTGAGDKIRVGCAMGAVLVAALALAM</sequence>
<evidence type="ECO:0000313" key="5">
    <source>
        <dbReference type="Proteomes" id="UP000277580"/>
    </source>
</evidence>
<dbReference type="PANTHER" id="PTHR40633:SF1">
    <property type="entry name" value="GPI ANCHORED SERINE-THREONINE RICH PROTEIN (AFU_ORTHOLOGUE AFUA_1G03630)"/>
    <property type="match status" value="1"/>
</dbReference>
<accession>A0A3N4K9G5</accession>
<dbReference type="STRING" id="1392247.A0A3N4K9G5"/>
<feature type="chain" id="PRO_5018117258" description="Yeast cell wall synthesis Kre9/Knh1-like N-terminal domain-containing protein" evidence="2">
    <location>
        <begin position="19"/>
        <end position="277"/>
    </location>
</feature>
<dbReference type="Proteomes" id="UP000277580">
    <property type="component" value="Unassembled WGS sequence"/>
</dbReference>
<organism evidence="4 5">
    <name type="scientific">Morchella conica CCBAS932</name>
    <dbReference type="NCBI Taxonomy" id="1392247"/>
    <lineage>
        <taxon>Eukaryota</taxon>
        <taxon>Fungi</taxon>
        <taxon>Dikarya</taxon>
        <taxon>Ascomycota</taxon>
        <taxon>Pezizomycotina</taxon>
        <taxon>Pezizomycetes</taxon>
        <taxon>Pezizales</taxon>
        <taxon>Morchellaceae</taxon>
        <taxon>Morchella</taxon>
    </lineage>
</organism>
<evidence type="ECO:0000256" key="1">
    <source>
        <dbReference type="ARBA" id="ARBA00022729"/>
    </source>
</evidence>
<dbReference type="InterPro" id="IPR052982">
    <property type="entry name" value="SRP1/TIP1-like"/>
</dbReference>
<dbReference type="EMBL" id="ML119193">
    <property type="protein sequence ID" value="RPB07164.1"/>
    <property type="molecule type" value="Genomic_DNA"/>
</dbReference>
<dbReference type="AlphaFoldDB" id="A0A3N4K9G5"/>
<dbReference type="InterPro" id="IPR018466">
    <property type="entry name" value="Kre9/Knh1-like_N"/>
</dbReference>
<protein>
    <recommendedName>
        <fullName evidence="3">Yeast cell wall synthesis Kre9/Knh1-like N-terminal domain-containing protein</fullName>
    </recommendedName>
</protein>
<feature type="signal peptide" evidence="2">
    <location>
        <begin position="1"/>
        <end position="18"/>
    </location>
</feature>
<feature type="domain" description="Yeast cell wall synthesis Kre9/Knh1-like N-terminal" evidence="3">
    <location>
        <begin position="35"/>
        <end position="123"/>
    </location>
</feature>
<gene>
    <name evidence="4" type="ORF">P167DRAFT_540334</name>
</gene>
<proteinExistence type="predicted"/>
<dbReference type="OrthoDB" id="4094614at2759"/>
<dbReference type="InParanoid" id="A0A3N4K9G5"/>
<keyword evidence="5" id="KW-1185">Reference proteome</keyword>
<evidence type="ECO:0000313" key="4">
    <source>
        <dbReference type="EMBL" id="RPB07164.1"/>
    </source>
</evidence>
<evidence type="ECO:0000259" key="3">
    <source>
        <dbReference type="Pfam" id="PF10342"/>
    </source>
</evidence>
<evidence type="ECO:0000256" key="2">
    <source>
        <dbReference type="SAM" id="SignalP"/>
    </source>
</evidence>